<dbReference type="SUPFAM" id="SSF54909">
    <property type="entry name" value="Dimeric alpha+beta barrel"/>
    <property type="match status" value="1"/>
</dbReference>
<keyword evidence="4" id="KW-1185">Reference proteome</keyword>
<sequence>MVDFRIRMNLFLLAATLSRSAAFVPPAPLASSASLASITSLNSAPFAIMVEAEIEPDRMDEFLDLIEKDAVGSRNEPGCLRFDVIRDKEQSNKFYFYEVYKDDEAVAFHKEQDHFALWTNFKESGGVIKSVSHKADGIFMSD</sequence>
<comment type="caution">
    <text evidence="3">The sequence shown here is derived from an EMBL/GenBank/DDBJ whole genome shotgun (WGS) entry which is preliminary data.</text>
</comment>
<dbReference type="AlphaFoldDB" id="A0AAD3H762"/>
<dbReference type="GO" id="GO:0005829">
    <property type="term" value="C:cytosol"/>
    <property type="evidence" value="ECO:0007669"/>
    <property type="project" value="TreeGrafter"/>
</dbReference>
<evidence type="ECO:0000313" key="3">
    <source>
        <dbReference type="EMBL" id="GFH52756.1"/>
    </source>
</evidence>
<dbReference type="EMBL" id="BLLK01000046">
    <property type="protein sequence ID" value="GFH52756.1"/>
    <property type="molecule type" value="Genomic_DNA"/>
</dbReference>
<reference evidence="3 4" key="1">
    <citation type="journal article" date="2021" name="Sci. Rep.">
        <title>The genome of the diatom Chaetoceros tenuissimus carries an ancient integrated fragment of an extant virus.</title>
        <authorList>
            <person name="Hongo Y."/>
            <person name="Kimura K."/>
            <person name="Takaki Y."/>
            <person name="Yoshida Y."/>
            <person name="Baba S."/>
            <person name="Kobayashi G."/>
            <person name="Nagasaki K."/>
            <person name="Hano T."/>
            <person name="Tomaru Y."/>
        </authorList>
    </citation>
    <scope>NUCLEOTIDE SEQUENCE [LARGE SCALE GENOMIC DNA]</scope>
    <source>
        <strain evidence="3 4">NIES-3715</strain>
    </source>
</reference>
<evidence type="ECO:0000259" key="2">
    <source>
        <dbReference type="PROSITE" id="PS51725"/>
    </source>
</evidence>
<feature type="signal peptide" evidence="1">
    <location>
        <begin position="1"/>
        <end position="22"/>
    </location>
</feature>
<dbReference type="Gene3D" id="3.30.70.100">
    <property type="match status" value="1"/>
</dbReference>
<protein>
    <recommendedName>
        <fullName evidence="2">ABM domain-containing protein</fullName>
    </recommendedName>
</protein>
<dbReference type="PROSITE" id="PS51725">
    <property type="entry name" value="ABM"/>
    <property type="match status" value="1"/>
</dbReference>
<dbReference type="GO" id="GO:0016491">
    <property type="term" value="F:oxidoreductase activity"/>
    <property type="evidence" value="ECO:0007669"/>
    <property type="project" value="TreeGrafter"/>
</dbReference>
<accession>A0AAD3H762</accession>
<feature type="chain" id="PRO_5042026027" description="ABM domain-containing protein" evidence="1">
    <location>
        <begin position="23"/>
        <end position="142"/>
    </location>
</feature>
<dbReference type="Proteomes" id="UP001054902">
    <property type="component" value="Unassembled WGS sequence"/>
</dbReference>
<feature type="domain" description="ABM" evidence="2">
    <location>
        <begin position="46"/>
        <end position="139"/>
    </location>
</feature>
<dbReference type="Pfam" id="PF03992">
    <property type="entry name" value="ABM"/>
    <property type="match status" value="1"/>
</dbReference>
<organism evidence="3 4">
    <name type="scientific">Chaetoceros tenuissimus</name>
    <dbReference type="NCBI Taxonomy" id="426638"/>
    <lineage>
        <taxon>Eukaryota</taxon>
        <taxon>Sar</taxon>
        <taxon>Stramenopiles</taxon>
        <taxon>Ochrophyta</taxon>
        <taxon>Bacillariophyta</taxon>
        <taxon>Coscinodiscophyceae</taxon>
        <taxon>Chaetocerotophycidae</taxon>
        <taxon>Chaetocerotales</taxon>
        <taxon>Chaetocerotaceae</taxon>
        <taxon>Chaetoceros</taxon>
    </lineage>
</organism>
<dbReference type="PANTHER" id="PTHR33336:SF1">
    <property type="entry name" value="(4S)-4-HYDROXY-5-PHOSPHONOOXYPENTANE-2,3-DIONE ISOMERASE"/>
    <property type="match status" value="1"/>
</dbReference>
<proteinExistence type="predicted"/>
<evidence type="ECO:0000256" key="1">
    <source>
        <dbReference type="SAM" id="SignalP"/>
    </source>
</evidence>
<dbReference type="InterPro" id="IPR050744">
    <property type="entry name" value="AI-2_Isomerase_LsrG"/>
</dbReference>
<dbReference type="PANTHER" id="PTHR33336">
    <property type="entry name" value="QUINOL MONOOXYGENASE YGIN-RELATED"/>
    <property type="match status" value="1"/>
</dbReference>
<gene>
    <name evidence="3" type="ORF">CTEN210_09232</name>
</gene>
<evidence type="ECO:0000313" key="4">
    <source>
        <dbReference type="Proteomes" id="UP001054902"/>
    </source>
</evidence>
<dbReference type="InterPro" id="IPR007138">
    <property type="entry name" value="ABM_dom"/>
</dbReference>
<name>A0AAD3H762_9STRA</name>
<dbReference type="InterPro" id="IPR011008">
    <property type="entry name" value="Dimeric_a/b-barrel"/>
</dbReference>
<keyword evidence="1" id="KW-0732">Signal</keyword>